<dbReference type="AlphaFoldDB" id="A0A914A1L9"/>
<feature type="region of interest" description="Disordered" evidence="1">
    <location>
        <begin position="321"/>
        <end position="376"/>
    </location>
</feature>
<dbReference type="OMA" id="WHRDQRI"/>
<dbReference type="EnsemblMetazoa" id="XM_038201323.1">
    <property type="protein sequence ID" value="XP_038057251.1"/>
    <property type="gene ID" value="LOC119728889"/>
</dbReference>
<feature type="region of interest" description="Disordered" evidence="1">
    <location>
        <begin position="543"/>
        <end position="595"/>
    </location>
</feature>
<reference evidence="2" key="1">
    <citation type="submission" date="2022-11" db="UniProtKB">
        <authorList>
            <consortium name="EnsemblMetazoa"/>
        </authorList>
    </citation>
    <scope>IDENTIFICATION</scope>
</reference>
<feature type="compositionally biased region" description="Basic and acidic residues" evidence="1">
    <location>
        <begin position="142"/>
        <end position="154"/>
    </location>
</feature>
<feature type="compositionally biased region" description="Polar residues" evidence="1">
    <location>
        <begin position="326"/>
        <end position="341"/>
    </location>
</feature>
<feature type="compositionally biased region" description="Basic and acidic residues" evidence="1">
    <location>
        <begin position="543"/>
        <end position="557"/>
    </location>
</feature>
<organism evidence="2 3">
    <name type="scientific">Patiria miniata</name>
    <name type="common">Bat star</name>
    <name type="synonym">Asterina miniata</name>
    <dbReference type="NCBI Taxonomy" id="46514"/>
    <lineage>
        <taxon>Eukaryota</taxon>
        <taxon>Metazoa</taxon>
        <taxon>Echinodermata</taxon>
        <taxon>Eleutherozoa</taxon>
        <taxon>Asterozoa</taxon>
        <taxon>Asteroidea</taxon>
        <taxon>Valvatacea</taxon>
        <taxon>Valvatida</taxon>
        <taxon>Asterinidae</taxon>
        <taxon>Patiria</taxon>
    </lineage>
</organism>
<dbReference type="GeneID" id="119728889"/>
<feature type="compositionally biased region" description="Basic and acidic residues" evidence="1">
    <location>
        <begin position="353"/>
        <end position="372"/>
    </location>
</feature>
<dbReference type="RefSeq" id="XP_038057251.1">
    <property type="nucleotide sequence ID" value="XM_038201323.1"/>
</dbReference>
<accession>A0A914A1L9</accession>
<sequence>MKESGTLVTDNPNLNGRLSASLSNAKEKSASKALMGLKHLKADDIGVLRYTRSSEFGTQVKCSNHAHDVSSRKQVNMWHRDQRIAVDKLARGQQKMFRNLIRVQNEKRRIQRQARIRKQREMQIELRERAVREREEAQKRLRDMIMTEVHSKEVPEDDEKTSPRPLPGIREEIDTEMGDVSKGDANNSALTDWSINSIRSSLSGDNSPVKTTRQSSTTPKTTSSRSPSATQTREVSQVLETVSKANLSLFQYDKEKSVIKESGMGLVSRPHFSREAKQSMDYNSNVAGDTDVRHSVLDFEKDDKVLELNSNIVLPGIVTKIPKDPPSQTFEDGASYESNDSVFEGDVPTAASRAKDQTTTEKTKRKPSERAGPKSKYHIGIANRTFRLPEYQAPVVTSVVRYQRNSAGSLVPSEVAVKPASEEYKLPSRRAEYMVEKALEWERRREDVREKKLQGFLERMKELERREKMESRLATSLDYARHDAFHHHHQAHHTVDRATSPPHPPTYRTLHRSAGEALEKYHLKGDVQDVKNCRYLRLNDKGEASREDRGKMGGERGRRGRRMSSWGMVGAPHGDGLSTSKLPPKRGGQHKGLGF</sequence>
<proteinExistence type="predicted"/>
<feature type="region of interest" description="Disordered" evidence="1">
    <location>
        <begin position="142"/>
        <end position="236"/>
    </location>
</feature>
<evidence type="ECO:0000256" key="1">
    <source>
        <dbReference type="SAM" id="MobiDB-lite"/>
    </source>
</evidence>
<protein>
    <submittedName>
        <fullName evidence="2">Uncharacterized protein</fullName>
    </submittedName>
</protein>
<dbReference type="OrthoDB" id="10062122at2759"/>
<evidence type="ECO:0000313" key="3">
    <source>
        <dbReference type="Proteomes" id="UP000887568"/>
    </source>
</evidence>
<dbReference type="Proteomes" id="UP000887568">
    <property type="component" value="Unplaced"/>
</dbReference>
<feature type="compositionally biased region" description="Low complexity" evidence="1">
    <location>
        <begin position="210"/>
        <end position="228"/>
    </location>
</feature>
<keyword evidence="3" id="KW-1185">Reference proteome</keyword>
<evidence type="ECO:0000313" key="2">
    <source>
        <dbReference type="EnsemblMetazoa" id="XP_038057251.1"/>
    </source>
</evidence>
<feature type="compositionally biased region" description="Polar residues" evidence="1">
    <location>
        <begin position="184"/>
        <end position="209"/>
    </location>
</feature>
<name>A0A914A1L9_PATMI</name>